<sequence length="247" mass="27212">MRRVGGGLLGRPWTRSVSVPPHFLAQTNATATAPWRPRRARSIERRTQGCTYDQIAAALGYANRGTVYRIVRDALIERQDEAVDSLRFLESQRLDALQAALLGQGDVRGREGRSVSLASLWPGSICWACREPSSATSPRYRGPWSCPRARSAAARLVSSFRCARRAPARGPLRPRRGFDRYPDGGLCGHRGRVVRSHTRCTRRPLRVMVAPRPASHVCQPAWAKRSRASSTSAAGSSSNVLYRIPGA</sequence>
<name>A0A852WG54_9MICO</name>
<protein>
    <submittedName>
        <fullName evidence="1">Uncharacterized protein</fullName>
    </submittedName>
</protein>
<proteinExistence type="predicted"/>
<gene>
    <name evidence="1" type="ORF">BJ986_002257</name>
</gene>
<evidence type="ECO:0000313" key="1">
    <source>
        <dbReference type="EMBL" id="NYG07770.1"/>
    </source>
</evidence>
<dbReference type="EMBL" id="JACCAB010000001">
    <property type="protein sequence ID" value="NYG07770.1"/>
    <property type="molecule type" value="Genomic_DNA"/>
</dbReference>
<organism evidence="1 2">
    <name type="scientific">Pedococcus badiiscoriae</name>
    <dbReference type="NCBI Taxonomy" id="642776"/>
    <lineage>
        <taxon>Bacteria</taxon>
        <taxon>Bacillati</taxon>
        <taxon>Actinomycetota</taxon>
        <taxon>Actinomycetes</taxon>
        <taxon>Micrococcales</taxon>
        <taxon>Intrasporangiaceae</taxon>
        <taxon>Pedococcus</taxon>
    </lineage>
</organism>
<comment type="caution">
    <text evidence="1">The sequence shown here is derived from an EMBL/GenBank/DDBJ whole genome shotgun (WGS) entry which is preliminary data.</text>
</comment>
<dbReference type="Proteomes" id="UP000573599">
    <property type="component" value="Unassembled WGS sequence"/>
</dbReference>
<evidence type="ECO:0000313" key="2">
    <source>
        <dbReference type="Proteomes" id="UP000573599"/>
    </source>
</evidence>
<reference evidence="1 2" key="1">
    <citation type="submission" date="2020-07" db="EMBL/GenBank/DDBJ databases">
        <title>Sequencing the genomes of 1000 actinobacteria strains.</title>
        <authorList>
            <person name="Klenk H.-P."/>
        </authorList>
    </citation>
    <scope>NUCLEOTIDE SEQUENCE [LARGE SCALE GENOMIC DNA]</scope>
    <source>
        <strain evidence="1 2">DSM 23987</strain>
    </source>
</reference>
<accession>A0A852WG54</accession>
<dbReference type="AlphaFoldDB" id="A0A852WG54"/>
<keyword evidence="2" id="KW-1185">Reference proteome</keyword>